<sequence length="525" mass="61336">MHKYACLSPRARAITLALAAVLGIALLFVVSQPSAQLSLRIFETSDGLSSLLYWDSDVAGLRQNRNSAPSHCRDPYREPGYLHIPGEVSRTQWVPFVDDFLDMPPPSTANYPTDQIPEFNDAAPPAGILNRAPHNWLLDLLQYESILKHATSKSESAGILDLSSDQRDIVRRVNWIHNRRLLVLGDSIDRFQVQFFCEDLHGTYDNTKSSEYGGQHTTFSCAIPYLNFTIYHWHVASMYPMRPHWWWLSHIKHVAFEDRFENLFKPVWNEAIGMNGNTPDLILFESGLWDERAFRESYRNRKQPDEDNQDDETRKKKEAQRKETGLGREGRQLAWEELEFFKARMNKFIMYLREKFGENTPMMYRSLTTRRDSTNADLPTINMDRVSRALMARHGVEIFEWARLARGFSTQYHDYLHVGHGPLSVTWANMMLYYLFRATGGVDYDGKFLRFPDPVGQYVTDGKSIRNAPAIDVPEHPDTSVEKFWNEWCKPTVYLFHFQWWRRSVVDLDVHIVEYQKRRDPELRE</sequence>
<accession>A0A1E3PWX3</accession>
<dbReference type="Proteomes" id="UP000094385">
    <property type="component" value="Unassembled WGS sequence"/>
</dbReference>
<proteinExistence type="predicted"/>
<dbReference type="STRING" id="675824.A0A1E3PWX3"/>
<gene>
    <name evidence="2" type="ORF">LIPSTDRAFT_107988</name>
</gene>
<dbReference type="AlphaFoldDB" id="A0A1E3PWX3"/>
<reference evidence="2 3" key="1">
    <citation type="journal article" date="2016" name="Proc. Natl. Acad. Sci. U.S.A.">
        <title>Comparative genomics of biotechnologically important yeasts.</title>
        <authorList>
            <person name="Riley R."/>
            <person name="Haridas S."/>
            <person name="Wolfe K.H."/>
            <person name="Lopes M.R."/>
            <person name="Hittinger C.T."/>
            <person name="Goeker M."/>
            <person name="Salamov A.A."/>
            <person name="Wisecaver J.H."/>
            <person name="Long T.M."/>
            <person name="Calvey C.H."/>
            <person name="Aerts A.L."/>
            <person name="Barry K.W."/>
            <person name="Choi C."/>
            <person name="Clum A."/>
            <person name="Coughlan A.Y."/>
            <person name="Deshpande S."/>
            <person name="Douglass A.P."/>
            <person name="Hanson S.J."/>
            <person name="Klenk H.-P."/>
            <person name="LaButti K.M."/>
            <person name="Lapidus A."/>
            <person name="Lindquist E.A."/>
            <person name="Lipzen A.M."/>
            <person name="Meier-Kolthoff J.P."/>
            <person name="Ohm R.A."/>
            <person name="Otillar R.P."/>
            <person name="Pangilinan J.L."/>
            <person name="Peng Y."/>
            <person name="Rokas A."/>
            <person name="Rosa C.A."/>
            <person name="Scheuner C."/>
            <person name="Sibirny A.A."/>
            <person name="Slot J.C."/>
            <person name="Stielow J.B."/>
            <person name="Sun H."/>
            <person name="Kurtzman C.P."/>
            <person name="Blackwell M."/>
            <person name="Grigoriev I.V."/>
            <person name="Jeffries T.W."/>
        </authorList>
    </citation>
    <scope>NUCLEOTIDE SEQUENCE [LARGE SCALE GENOMIC DNA]</scope>
    <source>
        <strain evidence="2 3">NRRL Y-11557</strain>
    </source>
</reference>
<keyword evidence="3" id="KW-1185">Reference proteome</keyword>
<evidence type="ECO:0000313" key="3">
    <source>
        <dbReference type="Proteomes" id="UP000094385"/>
    </source>
</evidence>
<evidence type="ECO:0000256" key="1">
    <source>
        <dbReference type="SAM" id="MobiDB-lite"/>
    </source>
</evidence>
<feature type="region of interest" description="Disordered" evidence="1">
    <location>
        <begin position="299"/>
        <end position="326"/>
    </location>
</feature>
<name>A0A1E3PWX3_LIPST</name>
<organism evidence="2 3">
    <name type="scientific">Lipomyces starkeyi NRRL Y-11557</name>
    <dbReference type="NCBI Taxonomy" id="675824"/>
    <lineage>
        <taxon>Eukaryota</taxon>
        <taxon>Fungi</taxon>
        <taxon>Dikarya</taxon>
        <taxon>Ascomycota</taxon>
        <taxon>Saccharomycotina</taxon>
        <taxon>Lipomycetes</taxon>
        <taxon>Lipomycetales</taxon>
        <taxon>Lipomycetaceae</taxon>
        <taxon>Lipomyces</taxon>
    </lineage>
</organism>
<dbReference type="EMBL" id="KV454304">
    <property type="protein sequence ID" value="ODQ69327.1"/>
    <property type="molecule type" value="Genomic_DNA"/>
</dbReference>
<dbReference type="OrthoDB" id="2588793at2759"/>
<evidence type="ECO:0000313" key="2">
    <source>
        <dbReference type="EMBL" id="ODQ69327.1"/>
    </source>
</evidence>
<protein>
    <submittedName>
        <fullName evidence="2">Uncharacterized protein</fullName>
    </submittedName>
</protein>